<reference evidence="4" key="1">
    <citation type="submission" date="2020-11" db="EMBL/GenBank/DDBJ databases">
        <authorList>
            <consortium name="DOE Joint Genome Institute"/>
            <person name="Ahrendt S."/>
            <person name="Riley R."/>
            <person name="Andreopoulos W."/>
            <person name="Labutti K."/>
            <person name="Pangilinan J."/>
            <person name="Ruiz-Duenas F.J."/>
            <person name="Barrasa J.M."/>
            <person name="Sanchez-Garcia M."/>
            <person name="Camarero S."/>
            <person name="Miyauchi S."/>
            <person name="Serrano A."/>
            <person name="Linde D."/>
            <person name="Babiker R."/>
            <person name="Drula E."/>
            <person name="Ayuso-Fernandez I."/>
            <person name="Pacheco R."/>
            <person name="Padilla G."/>
            <person name="Ferreira P."/>
            <person name="Barriuso J."/>
            <person name="Kellner H."/>
            <person name="Castanera R."/>
            <person name="Alfaro M."/>
            <person name="Ramirez L."/>
            <person name="Pisabarro A.G."/>
            <person name="Kuo A."/>
            <person name="Tritt A."/>
            <person name="Lipzen A."/>
            <person name="He G."/>
            <person name="Yan M."/>
            <person name="Ng V."/>
            <person name="Cullen D."/>
            <person name="Martin F."/>
            <person name="Rosso M.-N."/>
            <person name="Henrissat B."/>
            <person name="Hibbett D."/>
            <person name="Martinez A.T."/>
            <person name="Grigoriev I.V."/>
        </authorList>
    </citation>
    <scope>NUCLEOTIDE SEQUENCE</scope>
    <source>
        <strain evidence="4">MF-IS2</strain>
    </source>
</reference>
<dbReference type="PANTHER" id="PTHR10039">
    <property type="entry name" value="AMELOGENIN"/>
    <property type="match status" value="1"/>
</dbReference>
<dbReference type="Pfam" id="PF24883">
    <property type="entry name" value="NPHP3_N"/>
    <property type="match status" value="1"/>
</dbReference>
<dbReference type="Gene3D" id="3.40.50.300">
    <property type="entry name" value="P-loop containing nucleotide triphosphate hydrolases"/>
    <property type="match status" value="1"/>
</dbReference>
<dbReference type="AlphaFoldDB" id="A0A9P5XF57"/>
<gene>
    <name evidence="4" type="ORF">P691DRAFT_758326</name>
</gene>
<dbReference type="PANTHER" id="PTHR10039:SF17">
    <property type="entry name" value="FUNGAL STAND N-TERMINAL GOODBYE DOMAIN-CONTAINING PROTEIN-RELATED"/>
    <property type="match status" value="1"/>
</dbReference>
<dbReference type="OrthoDB" id="5967843at2759"/>
<dbReference type="InterPro" id="IPR056884">
    <property type="entry name" value="NPHP3-like_N"/>
</dbReference>
<feature type="region of interest" description="Disordered" evidence="2">
    <location>
        <begin position="265"/>
        <end position="301"/>
    </location>
</feature>
<dbReference type="InterPro" id="IPR027417">
    <property type="entry name" value="P-loop_NTPase"/>
</dbReference>
<evidence type="ECO:0000313" key="4">
    <source>
        <dbReference type="EMBL" id="KAF9450243.1"/>
    </source>
</evidence>
<sequence length="1004" mass="112339">MPAGPVSRFLDEAQGCNTQAHESAHLYVPLSSSLYSRGREVANPRTIVPSTPHHETASNGCLEDLVTTEPISTMYPPLNDVQWAQRLPKHPESAILPELAKSAEIGAPMTSNFTPSLNILPQGHTSGQSSQYHPMRQSKCEHPLVPQGAQSEPFEQPRQLLPNNMAYLDWQQERPNFSMVPSDSSRHQQDPGVESQPPSHHGDMHENRTDWSGHSGWTLTPNSNIDSSFSGNRTKRKYGSCIPHEVLGSSKRPHIAHVDTLLNGRRFPTAGRGQPTSSDPSKEINPALSGPIQPAIQPRTQTPVGDLRGEGGGSLTTTEPSGGFLQAARGVVLHQPNMVDGTQNIYFQADQFQRGVLPWLAEYTMRGAGFDSSDRDPPPRCHPGTRATIINGIHSWLENPQRERKLLWLRGLAGVGKSAIVQTFAEKLSEQRRLGASLFFSRTNGRTDPRRVLPTLAYQFAIQDPSYKAYITELKLKDPQFLDKTMGDLFRLLIGEPFGRNIITTKAWVVTLDGLDECGGDYVTLRHSDDTQREIVRLVSEFILQYPSTRLIWVIASRPETHLKAIFSEDAVKHSFWEQDVPVNSPEACQDVEKFLHDKFTDIWHRYPDHISATPWPAHNQFLQITLAASGLFVFAQVIIRFVEDSVVRNPVAQLRCVISIISKVPLSQLQRNPLAVLDALYGEILLKIPHDLLKAAKDLIASLIFLTRKDVDVYDISLSRICNFLSIARDDAVTVLSHLHSVLYFPTTHDIGKTRPCFYHASFQDFLEDPSRSREYSIDIRESGSALFWGSQGLIKAMWRSGSDSLSWPGNGDDDCSEWLTHFTIRRMRDINQCLWRGSSWGGGLLVSLYSIKVPVSDSIFLNSIFESVNYQLLLKEQFSHIGGVLYDFTYSPTRKAELDDLQRRQIVTYTTLQSLGIDKARLTSSRLDGGLDMVLIALDEPAGIQGNLEDIDPLLHFIELAPPIKVAIWGRKGSECCTIIETRRHGVSDTSEFSRTFIIIGF</sequence>
<feature type="region of interest" description="Disordered" evidence="2">
    <location>
        <begin position="125"/>
        <end position="153"/>
    </location>
</feature>
<proteinExistence type="predicted"/>
<keyword evidence="5" id="KW-1185">Reference proteome</keyword>
<dbReference type="EMBL" id="MU151109">
    <property type="protein sequence ID" value="KAF9450243.1"/>
    <property type="molecule type" value="Genomic_DNA"/>
</dbReference>
<keyword evidence="1" id="KW-0677">Repeat</keyword>
<evidence type="ECO:0000256" key="1">
    <source>
        <dbReference type="ARBA" id="ARBA00022737"/>
    </source>
</evidence>
<comment type="caution">
    <text evidence="4">The sequence shown here is derived from an EMBL/GenBank/DDBJ whole genome shotgun (WGS) entry which is preliminary data.</text>
</comment>
<dbReference type="SUPFAM" id="SSF52540">
    <property type="entry name" value="P-loop containing nucleoside triphosphate hydrolases"/>
    <property type="match status" value="1"/>
</dbReference>
<feature type="compositionally biased region" description="Polar residues" evidence="2">
    <location>
        <begin position="212"/>
        <end position="232"/>
    </location>
</feature>
<accession>A0A9P5XF57</accession>
<evidence type="ECO:0000259" key="3">
    <source>
        <dbReference type="Pfam" id="PF24883"/>
    </source>
</evidence>
<evidence type="ECO:0000256" key="2">
    <source>
        <dbReference type="SAM" id="MobiDB-lite"/>
    </source>
</evidence>
<evidence type="ECO:0000313" key="5">
    <source>
        <dbReference type="Proteomes" id="UP000807342"/>
    </source>
</evidence>
<organism evidence="4 5">
    <name type="scientific">Macrolepiota fuliginosa MF-IS2</name>
    <dbReference type="NCBI Taxonomy" id="1400762"/>
    <lineage>
        <taxon>Eukaryota</taxon>
        <taxon>Fungi</taxon>
        <taxon>Dikarya</taxon>
        <taxon>Basidiomycota</taxon>
        <taxon>Agaricomycotina</taxon>
        <taxon>Agaricomycetes</taxon>
        <taxon>Agaricomycetidae</taxon>
        <taxon>Agaricales</taxon>
        <taxon>Agaricineae</taxon>
        <taxon>Agaricaceae</taxon>
        <taxon>Macrolepiota</taxon>
    </lineage>
</organism>
<feature type="compositionally biased region" description="Basic and acidic residues" evidence="2">
    <location>
        <begin position="200"/>
        <end position="211"/>
    </location>
</feature>
<feature type="domain" description="Nephrocystin 3-like N-terminal" evidence="3">
    <location>
        <begin position="393"/>
        <end position="558"/>
    </location>
</feature>
<feature type="region of interest" description="Disordered" evidence="2">
    <location>
        <begin position="176"/>
        <end position="232"/>
    </location>
</feature>
<name>A0A9P5XF57_9AGAR</name>
<dbReference type="Proteomes" id="UP000807342">
    <property type="component" value="Unassembled WGS sequence"/>
</dbReference>
<protein>
    <recommendedName>
        <fullName evidence="3">Nephrocystin 3-like N-terminal domain-containing protein</fullName>
    </recommendedName>
</protein>